<keyword evidence="2" id="KW-1185">Reference proteome</keyword>
<accession>A0A2J6QH24</accession>
<evidence type="ECO:0000313" key="1">
    <source>
        <dbReference type="EMBL" id="PMD25557.1"/>
    </source>
</evidence>
<dbReference type="EMBL" id="KZ613470">
    <property type="protein sequence ID" value="PMD25557.1"/>
    <property type="molecule type" value="Genomic_DNA"/>
</dbReference>
<sequence>MKFEVDVAWNLESRHSHNWKPRRDNGDFSAFSQYHFPKNSPARPSRKLSSCTFDRCNSVRHRVECDTILSRSKQQNMMESIVFVRTGYSHWDSWNQATSTPSGDIVDEFWCEISRRSNESPAREAGCINRLVRNPYKSSGWSIYGGIDMSLRSRFRFFLAEKMKKFIL</sequence>
<organism evidence="1 2">
    <name type="scientific">Hyaloscypha hepaticicola</name>
    <dbReference type="NCBI Taxonomy" id="2082293"/>
    <lineage>
        <taxon>Eukaryota</taxon>
        <taxon>Fungi</taxon>
        <taxon>Dikarya</taxon>
        <taxon>Ascomycota</taxon>
        <taxon>Pezizomycotina</taxon>
        <taxon>Leotiomycetes</taxon>
        <taxon>Helotiales</taxon>
        <taxon>Hyaloscyphaceae</taxon>
        <taxon>Hyaloscypha</taxon>
    </lineage>
</organism>
<dbReference type="Proteomes" id="UP000235672">
    <property type="component" value="Unassembled WGS sequence"/>
</dbReference>
<reference evidence="1 2" key="1">
    <citation type="submission" date="2016-05" db="EMBL/GenBank/DDBJ databases">
        <title>A degradative enzymes factory behind the ericoid mycorrhizal symbiosis.</title>
        <authorList>
            <consortium name="DOE Joint Genome Institute"/>
            <person name="Martino E."/>
            <person name="Morin E."/>
            <person name="Grelet G."/>
            <person name="Kuo A."/>
            <person name="Kohler A."/>
            <person name="Daghino S."/>
            <person name="Barry K."/>
            <person name="Choi C."/>
            <person name="Cichocki N."/>
            <person name="Clum A."/>
            <person name="Copeland A."/>
            <person name="Hainaut M."/>
            <person name="Haridas S."/>
            <person name="Labutti K."/>
            <person name="Lindquist E."/>
            <person name="Lipzen A."/>
            <person name="Khouja H.-R."/>
            <person name="Murat C."/>
            <person name="Ohm R."/>
            <person name="Olson A."/>
            <person name="Spatafora J."/>
            <person name="Veneault-Fourrey C."/>
            <person name="Henrissat B."/>
            <person name="Grigoriev I."/>
            <person name="Martin F."/>
            <person name="Perotto S."/>
        </authorList>
    </citation>
    <scope>NUCLEOTIDE SEQUENCE [LARGE SCALE GENOMIC DNA]</scope>
    <source>
        <strain evidence="1 2">UAMH 7357</strain>
    </source>
</reference>
<dbReference type="AlphaFoldDB" id="A0A2J6QH24"/>
<evidence type="ECO:0000313" key="2">
    <source>
        <dbReference type="Proteomes" id="UP000235672"/>
    </source>
</evidence>
<name>A0A2J6QH24_9HELO</name>
<protein>
    <submittedName>
        <fullName evidence="1">Uncharacterized protein</fullName>
    </submittedName>
</protein>
<proteinExistence type="predicted"/>
<gene>
    <name evidence="1" type="ORF">NA56DRAFT_699496</name>
</gene>